<proteinExistence type="predicted"/>
<dbReference type="EMBL" id="JBANQN010000009">
    <property type="protein sequence ID" value="KAK6779249.1"/>
    <property type="molecule type" value="Genomic_DNA"/>
</dbReference>
<sequence length="255" mass="28210">MALYSVIRRASKSTIPLALRSVATATASTVGNGHCGGASRSFSIPALHYSTSAVKKKRKHSSFDNILLQIVDSEIKFAIDSEFHECVVDIPDDFPFKVQDKAGKRVIVLTRDYGEETINIVVDMPNSRCENVEGDVVNSEEESEPQPSIPLSVTVSKENGLSLEFDVRAFPNKISICGMSIKEPKSSSNQLDYRGPAFSFLNESLQKSVYEYLEARGLTGSTANFMLDTPFHGYLEPVDGVLVFLLKKHWANVRR</sequence>
<dbReference type="Gene3D" id="3.10.280.10">
    <property type="entry name" value="Mitochondrial glycoprotein"/>
    <property type="match status" value="1"/>
</dbReference>
<reference evidence="1 2" key="1">
    <citation type="submission" date="2024-02" db="EMBL/GenBank/DDBJ databases">
        <title>de novo genome assembly of Solanum bulbocastanum strain 11H21.</title>
        <authorList>
            <person name="Hosaka A.J."/>
        </authorList>
    </citation>
    <scope>NUCLEOTIDE SEQUENCE [LARGE SCALE GENOMIC DNA]</scope>
    <source>
        <tissue evidence="1">Young leaves</tissue>
    </source>
</reference>
<accession>A0AAN8T102</accession>
<comment type="caution">
    <text evidence="1">The sequence shown here is derived from an EMBL/GenBank/DDBJ whole genome shotgun (WGS) entry which is preliminary data.</text>
</comment>
<evidence type="ECO:0000313" key="2">
    <source>
        <dbReference type="Proteomes" id="UP001371456"/>
    </source>
</evidence>
<keyword evidence="2" id="KW-1185">Reference proteome</keyword>
<dbReference type="Pfam" id="PF02330">
    <property type="entry name" value="MAM33"/>
    <property type="match status" value="1"/>
</dbReference>
<dbReference type="InterPro" id="IPR003428">
    <property type="entry name" value="MAM33"/>
</dbReference>
<dbReference type="SUPFAM" id="SSF54529">
    <property type="entry name" value="Mitochondrial glycoprotein MAM33-like"/>
    <property type="match status" value="1"/>
</dbReference>
<dbReference type="AlphaFoldDB" id="A0AAN8T102"/>
<dbReference type="PANTHER" id="PTHR10826">
    <property type="entry name" value="COMPLEMENT COMPONENT 1"/>
    <property type="match status" value="1"/>
</dbReference>
<evidence type="ECO:0000313" key="1">
    <source>
        <dbReference type="EMBL" id="KAK6779249.1"/>
    </source>
</evidence>
<dbReference type="PANTHER" id="PTHR10826:SF40">
    <property type="entry name" value="MITOCHONDRIAL GLYCOPROTEIN FAMILY PROTEIN"/>
    <property type="match status" value="1"/>
</dbReference>
<dbReference type="GO" id="GO:0005759">
    <property type="term" value="C:mitochondrial matrix"/>
    <property type="evidence" value="ECO:0007669"/>
    <property type="project" value="InterPro"/>
</dbReference>
<dbReference type="InterPro" id="IPR036561">
    <property type="entry name" value="MAM33_sf"/>
</dbReference>
<gene>
    <name evidence="1" type="ORF">RDI58_021433</name>
</gene>
<dbReference type="Proteomes" id="UP001371456">
    <property type="component" value="Unassembled WGS sequence"/>
</dbReference>
<organism evidence="1 2">
    <name type="scientific">Solanum bulbocastanum</name>
    <name type="common">Wild potato</name>
    <dbReference type="NCBI Taxonomy" id="147425"/>
    <lineage>
        <taxon>Eukaryota</taxon>
        <taxon>Viridiplantae</taxon>
        <taxon>Streptophyta</taxon>
        <taxon>Embryophyta</taxon>
        <taxon>Tracheophyta</taxon>
        <taxon>Spermatophyta</taxon>
        <taxon>Magnoliopsida</taxon>
        <taxon>eudicotyledons</taxon>
        <taxon>Gunneridae</taxon>
        <taxon>Pentapetalae</taxon>
        <taxon>asterids</taxon>
        <taxon>lamiids</taxon>
        <taxon>Solanales</taxon>
        <taxon>Solanaceae</taxon>
        <taxon>Solanoideae</taxon>
        <taxon>Solaneae</taxon>
        <taxon>Solanum</taxon>
    </lineage>
</organism>
<name>A0AAN8T102_SOLBU</name>
<evidence type="ECO:0008006" key="3">
    <source>
        <dbReference type="Google" id="ProtNLM"/>
    </source>
</evidence>
<protein>
    <recommendedName>
        <fullName evidence="3">Mitochondrial glycoprotein family protein</fullName>
    </recommendedName>
</protein>